<reference evidence="4 5" key="1">
    <citation type="submission" date="2023-07" db="EMBL/GenBank/DDBJ databases">
        <title>Sequencing the genomes of 1000 actinobacteria strains.</title>
        <authorList>
            <person name="Klenk H.-P."/>
        </authorList>
    </citation>
    <scope>NUCLEOTIDE SEQUENCE [LARGE SCALE GENOMIC DNA]</scope>
    <source>
        <strain evidence="4 5">DSM 15539</strain>
    </source>
</reference>
<dbReference type="Pfam" id="PF12704">
    <property type="entry name" value="MacB_PCD"/>
    <property type="match status" value="1"/>
</dbReference>
<protein>
    <submittedName>
        <fullName evidence="4">ABC-type antimicrobial peptide transport system permease subunit</fullName>
    </submittedName>
</protein>
<evidence type="ECO:0000313" key="5">
    <source>
        <dbReference type="Proteomes" id="UP001266099"/>
    </source>
</evidence>
<sequence>MLHLIKAFTLRSWRYYLSSFTALIIATIFIFLQVTAPTFLNASLQTSVAKTSAGVDAIAVESALPLYETITKIAALPGVKNASANCTVPLQAIKGPHASSVSAFSLTPNYFHALVVSPGRIPQKANEILISAAAAQSLKTKVGDEITLVYDQSNVIKTSTVKITGIAQRSPFVKSPSRFEIFTPDLSALQPPGSSPQAVDANHFIEIQGEDALDLETLITEISTITQHPLIPQSQLSELEYADQKEAIDYLIISINWVLNVPVLLCFFLILMNLRNMIIKRKPLGKLLESIGSRPHLLILLITGELLLFTAVATALGIALGRAISVITISYLKTTPASAFIVNFPQVHIAEYLCTIIFTYALLAIAIMISTPLIMAFSRESRMPKISDINVYNTENIQAQKIKKPESTASEQAKSTRKNLLPAMRKISIKLSGLEVLFFCFVISFGTYYLAIITENLLQVAGIGANIENLTHLTNITLVVITGLLIAFGIQKFLISIFPIILHRFFKKPRHYLKLNYFHTKEVQLSAIFIFGITTAMVTLSTTAHINDFQAEINNEKSAPYDVMFTQDTAASAFSHQISEANILQLFRQQPNIAKVAQIHTFNAHLLADGKQLINDVPLSVADQDLLTFVQDANPSANIEVPQGTIVLPNSYNWIAPQKSPLVHIEIPDTPLRKTKLDFQLEFADVKKPLIAPADAHKILQNLALGEKTEKVANLQSRQTSDILQSFYWIRLTPEGKANFAESYKDLLDLQTKLPSMRIAIATQTAMPIVHNHIATRLTTLLLSFTLVFALLNLATKFVTAIKSSRYQLRLFTSLGISRQRLIKSAIVNSLGLIALTSFSGIGVGFISGTIIANNFLTATTESFFPLLPWSYAAILALISIMIVGLTMRIHLETTRQLSE</sequence>
<feature type="transmembrane region" description="Helical" evidence="2">
    <location>
        <begin position="250"/>
        <end position="275"/>
    </location>
</feature>
<feature type="transmembrane region" description="Helical" evidence="2">
    <location>
        <begin position="473"/>
        <end position="502"/>
    </location>
</feature>
<evidence type="ECO:0000256" key="2">
    <source>
        <dbReference type="SAM" id="Phobius"/>
    </source>
</evidence>
<feature type="transmembrane region" description="Helical" evidence="2">
    <location>
        <begin position="349"/>
        <end position="377"/>
    </location>
</feature>
<dbReference type="RefSeq" id="WP_309955719.1">
    <property type="nucleotide sequence ID" value="NZ_JAVDUJ010000001.1"/>
</dbReference>
<feature type="transmembrane region" description="Helical" evidence="2">
    <location>
        <begin position="12"/>
        <end position="32"/>
    </location>
</feature>
<keyword evidence="2" id="KW-0472">Membrane</keyword>
<dbReference type="InterPro" id="IPR051447">
    <property type="entry name" value="Lipoprotein-release_system"/>
</dbReference>
<dbReference type="PANTHER" id="PTHR30489">
    <property type="entry name" value="LIPOPROTEIN-RELEASING SYSTEM TRANSMEMBRANE PROTEIN LOLE"/>
    <property type="match status" value="1"/>
</dbReference>
<keyword evidence="2" id="KW-0812">Transmembrane</keyword>
<dbReference type="Proteomes" id="UP001266099">
    <property type="component" value="Unassembled WGS sequence"/>
</dbReference>
<feature type="transmembrane region" description="Helical" evidence="2">
    <location>
        <begin position="822"/>
        <end position="847"/>
    </location>
</feature>
<feature type="transmembrane region" description="Helical" evidence="2">
    <location>
        <begin position="434"/>
        <end position="453"/>
    </location>
</feature>
<feature type="transmembrane region" description="Helical" evidence="2">
    <location>
        <begin position="296"/>
        <end position="329"/>
    </location>
</feature>
<evidence type="ECO:0000256" key="1">
    <source>
        <dbReference type="ARBA" id="ARBA00038076"/>
    </source>
</evidence>
<comment type="caution">
    <text evidence="4">The sequence shown here is derived from an EMBL/GenBank/DDBJ whole genome shotgun (WGS) entry which is preliminary data.</text>
</comment>
<gene>
    <name evidence="4" type="ORF">J2S36_000754</name>
</gene>
<proteinExistence type="inferred from homology"/>
<keyword evidence="2" id="KW-1133">Transmembrane helix</keyword>
<dbReference type="PANTHER" id="PTHR30489:SF0">
    <property type="entry name" value="LIPOPROTEIN-RELEASING SYSTEM TRANSMEMBRANE PROTEIN LOLE"/>
    <property type="match status" value="1"/>
</dbReference>
<accession>A0ABU1T2W3</accession>
<organism evidence="4 5">
    <name type="scientific">Arcanobacterium hippocoleae</name>
    <dbReference type="NCBI Taxonomy" id="149017"/>
    <lineage>
        <taxon>Bacteria</taxon>
        <taxon>Bacillati</taxon>
        <taxon>Actinomycetota</taxon>
        <taxon>Actinomycetes</taxon>
        <taxon>Actinomycetales</taxon>
        <taxon>Actinomycetaceae</taxon>
        <taxon>Arcanobacterium</taxon>
    </lineage>
</organism>
<dbReference type="InterPro" id="IPR025857">
    <property type="entry name" value="MacB_PCD"/>
</dbReference>
<feature type="transmembrane region" description="Helical" evidence="2">
    <location>
        <begin position="781"/>
        <end position="802"/>
    </location>
</feature>
<name>A0ABU1T2W3_9ACTO</name>
<feature type="domain" description="MacB-like periplasmic core" evidence="3">
    <location>
        <begin position="64"/>
        <end position="223"/>
    </location>
</feature>
<comment type="similarity">
    <text evidence="1">Belongs to the ABC-4 integral membrane protein family.</text>
</comment>
<evidence type="ECO:0000259" key="3">
    <source>
        <dbReference type="Pfam" id="PF12704"/>
    </source>
</evidence>
<feature type="transmembrane region" description="Helical" evidence="2">
    <location>
        <begin position="867"/>
        <end position="888"/>
    </location>
</feature>
<keyword evidence="5" id="KW-1185">Reference proteome</keyword>
<evidence type="ECO:0000313" key="4">
    <source>
        <dbReference type="EMBL" id="MDR6939211.1"/>
    </source>
</evidence>
<feature type="transmembrane region" description="Helical" evidence="2">
    <location>
        <begin position="523"/>
        <end position="546"/>
    </location>
</feature>
<dbReference type="EMBL" id="JAVDUJ010000001">
    <property type="protein sequence ID" value="MDR6939211.1"/>
    <property type="molecule type" value="Genomic_DNA"/>
</dbReference>